<keyword evidence="2" id="KW-1003">Cell membrane</keyword>
<dbReference type="InterPro" id="IPR004089">
    <property type="entry name" value="MCPsignal_dom"/>
</dbReference>
<gene>
    <name evidence="14" type="ORF">SAMN05660649_01506</name>
</gene>
<comment type="similarity">
    <text evidence="8">Belongs to the methyl-accepting chemotaxis (MCP) protein family.</text>
</comment>
<feature type="domain" description="Methyl-accepting transducer" evidence="12">
    <location>
        <begin position="352"/>
        <end position="595"/>
    </location>
</feature>
<feature type="transmembrane region" description="Helical" evidence="11">
    <location>
        <begin position="280"/>
        <end position="302"/>
    </location>
</feature>
<keyword evidence="7 9" id="KW-0807">Transducer</keyword>
<dbReference type="InterPro" id="IPR029151">
    <property type="entry name" value="Sensor-like_sf"/>
</dbReference>
<evidence type="ECO:0000259" key="13">
    <source>
        <dbReference type="PROSITE" id="PS50885"/>
    </source>
</evidence>
<keyword evidence="15" id="KW-1185">Reference proteome</keyword>
<dbReference type="CDD" id="cd06225">
    <property type="entry name" value="HAMP"/>
    <property type="match status" value="1"/>
</dbReference>
<feature type="compositionally biased region" description="Acidic residues" evidence="10">
    <location>
        <begin position="641"/>
        <end position="650"/>
    </location>
</feature>
<evidence type="ECO:0000256" key="9">
    <source>
        <dbReference type="PROSITE-ProRule" id="PRU00284"/>
    </source>
</evidence>
<dbReference type="PANTHER" id="PTHR32089">
    <property type="entry name" value="METHYL-ACCEPTING CHEMOTAXIS PROTEIN MCPB"/>
    <property type="match status" value="1"/>
</dbReference>
<evidence type="ECO:0000256" key="7">
    <source>
        <dbReference type="ARBA" id="ARBA00023224"/>
    </source>
</evidence>
<dbReference type="PROSITE" id="PS50885">
    <property type="entry name" value="HAMP"/>
    <property type="match status" value="1"/>
</dbReference>
<dbReference type="CDD" id="cd12914">
    <property type="entry name" value="PDC1_DGC_like"/>
    <property type="match status" value="1"/>
</dbReference>
<evidence type="ECO:0000256" key="10">
    <source>
        <dbReference type="SAM" id="MobiDB-lite"/>
    </source>
</evidence>
<dbReference type="InterPro" id="IPR033479">
    <property type="entry name" value="dCache_1"/>
</dbReference>
<dbReference type="SMART" id="SM00283">
    <property type="entry name" value="MA"/>
    <property type="match status" value="1"/>
</dbReference>
<comment type="subcellular location">
    <subcellularLocation>
        <location evidence="1">Cell membrane</location>
        <topology evidence="1">Multi-pass membrane protein</topology>
    </subcellularLocation>
</comment>
<feature type="domain" description="HAMP" evidence="13">
    <location>
        <begin position="300"/>
        <end position="354"/>
    </location>
</feature>
<evidence type="ECO:0000256" key="5">
    <source>
        <dbReference type="ARBA" id="ARBA00022989"/>
    </source>
</evidence>
<dbReference type="RefSeq" id="WP_092470244.1">
    <property type="nucleotide sequence ID" value="NZ_FOOX01000004.1"/>
</dbReference>
<dbReference type="STRING" id="341036.SAMN05660649_01506"/>
<keyword evidence="3" id="KW-0145">Chemotaxis</keyword>
<protein>
    <submittedName>
        <fullName evidence="14">Methyl-accepting chemotaxis protein</fullName>
    </submittedName>
</protein>
<dbReference type="OrthoDB" id="243053at2"/>
<evidence type="ECO:0000256" key="8">
    <source>
        <dbReference type="ARBA" id="ARBA00029447"/>
    </source>
</evidence>
<dbReference type="GO" id="GO:0005886">
    <property type="term" value="C:plasma membrane"/>
    <property type="evidence" value="ECO:0007669"/>
    <property type="project" value="UniProtKB-SubCell"/>
</dbReference>
<keyword evidence="6 11" id="KW-0472">Membrane</keyword>
<evidence type="ECO:0000256" key="3">
    <source>
        <dbReference type="ARBA" id="ARBA00022500"/>
    </source>
</evidence>
<evidence type="ECO:0000256" key="1">
    <source>
        <dbReference type="ARBA" id="ARBA00004651"/>
    </source>
</evidence>
<evidence type="ECO:0000256" key="2">
    <source>
        <dbReference type="ARBA" id="ARBA00022475"/>
    </source>
</evidence>
<dbReference type="SUPFAM" id="SSF103190">
    <property type="entry name" value="Sensory domain-like"/>
    <property type="match status" value="1"/>
</dbReference>
<dbReference type="FunFam" id="1.10.287.950:FF:000001">
    <property type="entry name" value="Methyl-accepting chemotaxis sensory transducer"/>
    <property type="match status" value="1"/>
</dbReference>
<dbReference type="EMBL" id="FOOX01000004">
    <property type="protein sequence ID" value="SFG38358.1"/>
    <property type="molecule type" value="Genomic_DNA"/>
</dbReference>
<feature type="region of interest" description="Disordered" evidence="10">
    <location>
        <begin position="620"/>
        <end position="650"/>
    </location>
</feature>
<dbReference type="InterPro" id="IPR003660">
    <property type="entry name" value="HAMP_dom"/>
</dbReference>
<keyword evidence="4 11" id="KW-0812">Transmembrane</keyword>
<keyword evidence="5 11" id="KW-1133">Transmembrane helix</keyword>
<proteinExistence type="inferred from homology"/>
<dbReference type="GO" id="GO:0006935">
    <property type="term" value="P:chemotaxis"/>
    <property type="evidence" value="ECO:0007669"/>
    <property type="project" value="UniProtKB-KW"/>
</dbReference>
<evidence type="ECO:0000313" key="15">
    <source>
        <dbReference type="Proteomes" id="UP000199337"/>
    </source>
</evidence>
<evidence type="ECO:0000313" key="14">
    <source>
        <dbReference type="EMBL" id="SFG38358.1"/>
    </source>
</evidence>
<dbReference type="AlphaFoldDB" id="A0A1I2RCU3"/>
<dbReference type="PROSITE" id="PS50111">
    <property type="entry name" value="CHEMOTAXIS_TRANSDUC_2"/>
    <property type="match status" value="1"/>
</dbReference>
<dbReference type="Gene3D" id="1.10.287.950">
    <property type="entry name" value="Methyl-accepting chemotaxis protein"/>
    <property type="match status" value="1"/>
</dbReference>
<dbReference type="SMART" id="SM00304">
    <property type="entry name" value="HAMP"/>
    <property type="match status" value="1"/>
</dbReference>
<dbReference type="GO" id="GO:0007165">
    <property type="term" value="P:signal transduction"/>
    <property type="evidence" value="ECO:0007669"/>
    <property type="project" value="UniProtKB-KW"/>
</dbReference>
<dbReference type="CDD" id="cd11386">
    <property type="entry name" value="MCP_signal"/>
    <property type="match status" value="1"/>
</dbReference>
<dbReference type="Gene3D" id="3.30.450.20">
    <property type="entry name" value="PAS domain"/>
    <property type="match status" value="1"/>
</dbReference>
<evidence type="ECO:0000256" key="4">
    <source>
        <dbReference type="ARBA" id="ARBA00022692"/>
    </source>
</evidence>
<dbReference type="PANTHER" id="PTHR32089:SF112">
    <property type="entry name" value="LYSOZYME-LIKE PROTEIN-RELATED"/>
    <property type="match status" value="1"/>
</dbReference>
<dbReference type="SUPFAM" id="SSF58104">
    <property type="entry name" value="Methyl-accepting chemotaxis protein (MCP) signaling domain"/>
    <property type="match status" value="1"/>
</dbReference>
<dbReference type="CDD" id="cd12912">
    <property type="entry name" value="PDC2_MCP_like"/>
    <property type="match status" value="1"/>
</dbReference>
<dbReference type="Pfam" id="PF00672">
    <property type="entry name" value="HAMP"/>
    <property type="match status" value="1"/>
</dbReference>
<evidence type="ECO:0000256" key="11">
    <source>
        <dbReference type="SAM" id="Phobius"/>
    </source>
</evidence>
<dbReference type="Pfam" id="PF00015">
    <property type="entry name" value="MCPsignal"/>
    <property type="match status" value="1"/>
</dbReference>
<dbReference type="Proteomes" id="UP000199337">
    <property type="component" value="Unassembled WGS sequence"/>
</dbReference>
<name>A0A1I2RCU3_9FIRM</name>
<reference evidence="15" key="1">
    <citation type="submission" date="2016-10" db="EMBL/GenBank/DDBJ databases">
        <authorList>
            <person name="Varghese N."/>
            <person name="Submissions S."/>
        </authorList>
    </citation>
    <scope>NUCLEOTIDE SEQUENCE [LARGE SCALE GENOMIC DNA]</scope>
    <source>
        <strain evidence="15">DSM 17038</strain>
    </source>
</reference>
<accession>A0A1I2RCU3</accession>
<sequence>MFNSIKAKMTLIILLATLVILLSISWFSYNQMAAVLKEQLVAAANNGAMHNAEVITNWLQGIQNEVITLSKIPDMQSMDWKKQFYSLLGANGTGGMEMFMVSDTSGYTHTTSGADTNIADQEYFQKVLQTGKSVISDPVLNEASGQTVIAVAAPIFASDNSGELVGVITATVSTKYLNILVEKMKIGGNGYGFIVSSSMKIIAHPEKQWVNSTKIWETSDTLKALGNNMVSGKAGYGQYSVDGVDKELAYAPIKLTGWSIAQTADTADVMAPLDRSKSSAINITLAAVALMLLLSIAIANYISKPIKALSSMAESVAQGDLTVKINNIGMRKDELGVLAASFDTMVENLRSVLVSIRNSSDQLSSHSQELASSSEQVSATIEEVASTTNEVAATSGQSTENAQTAARKSGRVQEVAVTGNRAVQETIDKINSISDVSRNVANAIQRLGQQSGQIGEIISTITSIADQTNLLALNAAIEAARAGEHGRGFAVVAEEVRHLAEQSANAAGEITSLINDIRQNVSEAVKAIELGINVVNEGVQVANNAGAALEQIQNVVEENTAMIQDIATGSEQVNYGTQQLTAASEQIAATVQQVSGAAQEMANIAEELQKHVLTFKITEEEKNAAPDLPPEDAATSKNLLPEDDLNQESM</sequence>
<evidence type="ECO:0000256" key="6">
    <source>
        <dbReference type="ARBA" id="ARBA00023136"/>
    </source>
</evidence>
<evidence type="ECO:0000259" key="12">
    <source>
        <dbReference type="PROSITE" id="PS50111"/>
    </source>
</evidence>
<organism evidence="14 15">
    <name type="scientific">Desulfotruncus arcticus DSM 17038</name>
    <dbReference type="NCBI Taxonomy" id="1121424"/>
    <lineage>
        <taxon>Bacteria</taxon>
        <taxon>Bacillati</taxon>
        <taxon>Bacillota</taxon>
        <taxon>Clostridia</taxon>
        <taxon>Eubacteriales</taxon>
        <taxon>Desulfallaceae</taxon>
        <taxon>Desulfotruncus</taxon>
    </lineage>
</organism>
<dbReference type="Pfam" id="PF02743">
    <property type="entry name" value="dCache_1"/>
    <property type="match status" value="1"/>
</dbReference>